<gene>
    <name evidence="3" type="ORF">RD1301_v1_2500005</name>
    <name evidence="1" type="ORF">RUN1744_v1_1570006</name>
    <name evidence="2" type="ORF">TF3108_v1_630006</name>
</gene>
<evidence type="ECO:0000313" key="2">
    <source>
        <dbReference type="EMBL" id="CUV40973.1"/>
    </source>
</evidence>
<evidence type="ECO:0000313" key="3">
    <source>
        <dbReference type="EMBL" id="CUV62637.1"/>
    </source>
</evidence>
<proteinExistence type="predicted"/>
<name>A0A0S4UW15_RALSL</name>
<protein>
    <submittedName>
        <fullName evidence="1">Uncharacterized protein</fullName>
    </submittedName>
</protein>
<dbReference type="EMBL" id="LN899826">
    <property type="protein sequence ID" value="CUV40973.1"/>
    <property type="molecule type" value="Genomic_DNA"/>
</dbReference>
<dbReference type="EMBL" id="LN899822">
    <property type="protein sequence ID" value="CUV62637.1"/>
    <property type="molecule type" value="Genomic_DNA"/>
</dbReference>
<evidence type="ECO:0000313" key="1">
    <source>
        <dbReference type="EMBL" id="CUV26432.1"/>
    </source>
</evidence>
<reference evidence="1" key="1">
    <citation type="submission" date="2015-10" db="EMBL/GenBank/DDBJ databases">
        <authorList>
            <person name="Gilbert D.G."/>
        </authorList>
    </citation>
    <scope>NUCLEOTIDE SEQUENCE</scope>
    <source>
        <strain evidence="1">Phyl III-seqv23</strain>
    </source>
</reference>
<dbReference type="AlphaFoldDB" id="A0A0S4UW15"/>
<sequence length="76" mass="8361">MESPDPASPAEYRLRHRIAIVLFSDFEGGCNEFVSLLIAKQYDSGSDNDSKNWLIFSAFGRGTPRNKPGANVSRVG</sequence>
<organism evidence="1">
    <name type="scientific">Ralstonia solanacearum</name>
    <name type="common">Pseudomonas solanacearum</name>
    <dbReference type="NCBI Taxonomy" id="305"/>
    <lineage>
        <taxon>Bacteria</taxon>
        <taxon>Pseudomonadati</taxon>
        <taxon>Pseudomonadota</taxon>
        <taxon>Betaproteobacteria</taxon>
        <taxon>Burkholderiales</taxon>
        <taxon>Burkholderiaceae</taxon>
        <taxon>Ralstonia</taxon>
        <taxon>Ralstonia solanacearum species complex</taxon>
    </lineage>
</organism>
<dbReference type="EMBL" id="LN899823">
    <property type="protein sequence ID" value="CUV26432.1"/>
    <property type="molecule type" value="Genomic_DNA"/>
</dbReference>
<accession>A0A0S4UW15</accession>